<dbReference type="Proteomes" id="UP000527860">
    <property type="component" value="Unassembled WGS sequence"/>
</dbReference>
<feature type="transmembrane region" description="Helical" evidence="1">
    <location>
        <begin position="196"/>
        <end position="222"/>
    </location>
</feature>
<gene>
    <name evidence="3" type="ORF">F7P68_0003310</name>
    <name evidence="2" type="ORF">SN16_02010</name>
</gene>
<name>A0A0C2HII5_9STAP</name>
<keyword evidence="1" id="KW-0472">Membrane</keyword>
<reference evidence="3 5" key="4">
    <citation type="submission" date="2022-12" db="EMBL/GenBank/DDBJ databases">
        <title>Genome analysis and biological profiling of marine Salinicoccus roseus MOSEL-ME25.</title>
        <authorList>
            <person name="Mirza F.T."/>
            <person name="Xie Y."/>
            <person name="Shinwari Z.K."/>
        </authorList>
    </citation>
    <scope>NUCLEOTIDE SEQUENCE [LARGE SCALE GENOMIC DNA]</scope>
    <source>
        <strain evidence="3 5">MOSEL-ME25</strain>
    </source>
</reference>
<dbReference type="AlphaFoldDB" id="A0A0C2HII5"/>
<dbReference type="GeneID" id="77844313"/>
<comment type="caution">
    <text evidence="2">The sequence shown here is derived from an EMBL/GenBank/DDBJ whole genome shotgun (WGS) entry which is preliminary data.</text>
</comment>
<keyword evidence="1" id="KW-1133">Transmembrane helix</keyword>
<proteinExistence type="predicted"/>
<dbReference type="OrthoDB" id="1114958at2"/>
<organism evidence="2 4">
    <name type="scientific">Salinicoccus roseus</name>
    <dbReference type="NCBI Taxonomy" id="45670"/>
    <lineage>
        <taxon>Bacteria</taxon>
        <taxon>Bacillati</taxon>
        <taxon>Bacillota</taxon>
        <taxon>Bacilli</taxon>
        <taxon>Bacillales</taxon>
        <taxon>Staphylococcaceae</taxon>
        <taxon>Salinicoccus</taxon>
    </lineage>
</organism>
<dbReference type="SUPFAM" id="SSF55486">
    <property type="entry name" value="Metalloproteases ('zincins'), catalytic domain"/>
    <property type="match status" value="1"/>
</dbReference>
<protein>
    <submittedName>
        <fullName evidence="2">Uncharacterized protein</fullName>
    </submittedName>
</protein>
<dbReference type="EMBL" id="JABEVU030000001">
    <property type="protein sequence ID" value="MDB0579546.1"/>
    <property type="molecule type" value="Genomic_DNA"/>
</dbReference>
<accession>A0A0C2HII5</accession>
<evidence type="ECO:0000313" key="2">
    <source>
        <dbReference type="EMBL" id="KIH71474.1"/>
    </source>
</evidence>
<reference evidence="3" key="3">
    <citation type="submission" date="2020-04" db="EMBL/GenBank/DDBJ databases">
        <authorList>
            <person name="Tanveer F."/>
            <person name="Xie Y."/>
            <person name="Shinwari Z.K."/>
        </authorList>
    </citation>
    <scope>NUCLEOTIDE SEQUENCE</scope>
    <source>
        <strain evidence="3">MOSEL-ME25</strain>
    </source>
</reference>
<dbReference type="EMBL" id="JXII01000002">
    <property type="protein sequence ID" value="KIH71474.1"/>
    <property type="molecule type" value="Genomic_DNA"/>
</dbReference>
<evidence type="ECO:0000256" key="1">
    <source>
        <dbReference type="SAM" id="Phobius"/>
    </source>
</evidence>
<evidence type="ECO:0000313" key="5">
    <source>
        <dbReference type="Proteomes" id="UP000527860"/>
    </source>
</evidence>
<reference evidence="5" key="2">
    <citation type="submission" date="2020-04" db="EMBL/GenBank/DDBJ databases">
        <title>Genome analysis and biological profiling of marine Cellulosimicrobium funkei MOSEL-ME6.</title>
        <authorList>
            <person name="Tanveer F."/>
            <person name="Xie Y."/>
            <person name="Shinwari Z.K."/>
        </authorList>
    </citation>
    <scope>NUCLEOTIDE SEQUENCE [LARGE SCALE GENOMIC DNA]</scope>
    <source>
        <strain evidence="5">MOSEL-ME25</strain>
    </source>
</reference>
<keyword evidence="5" id="KW-1185">Reference proteome</keyword>
<evidence type="ECO:0000313" key="4">
    <source>
        <dbReference type="Proteomes" id="UP000031546"/>
    </source>
</evidence>
<dbReference type="Proteomes" id="UP000031546">
    <property type="component" value="Unassembled WGS sequence"/>
</dbReference>
<dbReference type="RefSeq" id="WP_040104938.1">
    <property type="nucleotide sequence ID" value="NZ_JABEVU030000001.1"/>
</dbReference>
<dbReference type="STRING" id="45670.SN16_02010"/>
<reference evidence="2 4" key="1">
    <citation type="submission" date="2015-01" db="EMBL/GenBank/DDBJ databases">
        <title>Genome sequences of high lactate-tolerant strain Salinicoccus roseus W12 with industrial interest.</title>
        <authorList>
            <person name="Wang H."/>
            <person name="Yu B."/>
        </authorList>
    </citation>
    <scope>NUCLEOTIDE SEQUENCE [LARGE SCALE GENOMIC DNA]</scope>
    <source>
        <strain evidence="2 4">W12</strain>
    </source>
</reference>
<keyword evidence="1" id="KW-0812">Transmembrane</keyword>
<evidence type="ECO:0000313" key="3">
    <source>
        <dbReference type="EMBL" id="MDB0579546.1"/>
    </source>
</evidence>
<sequence>MKILTAGGVYIDQTETDDAFIGGHEVSILAASHSRHTVHLHTNLSTESTEQTKALKRQLRSHGVDPRIAGRVSAPYGIIDGEAVEPGSNVFETVRADRSGKGEDYDLFILTTDIAERDFRWLLARARREAIPVIVFTCGEYTSYSTHDIDAVILAETGVPEYHRHTEAIREALLARGIIEPIPVERRGRIRSPLYTVLRVFVQLMAIGVIIGLAILGVLYLIGLTGGNGAHEADVDPDRAVDHADCSTVADCRELGDDHLAALGTYIDIRESPHMFVENRSRIHYITYTVEDFMLVGSTEHEPLPLGSREEFEAIWTRFHTFFPEAHIRDVDQFELFSDGEGNTLAYVDVTEEGTTLAMDIRDNRTLASEYRTLIHEFAHVYSLPIEAFETDGTDLDQLKEGTLMSEYTERFWSQYGEEWIENKFKSQPEREAFYNNNINDFYEPYQATNPKEDFAITFLHFIINEMPEESSQLKDIKVRALYEDPALVGLRVDILSNILEYEKERASTED</sequence>